<feature type="compositionally biased region" description="Polar residues" evidence="1">
    <location>
        <begin position="71"/>
        <end position="88"/>
    </location>
</feature>
<organism evidence="2">
    <name type="scientific">Populus alba</name>
    <name type="common">White poplar</name>
    <dbReference type="NCBI Taxonomy" id="43335"/>
    <lineage>
        <taxon>Eukaryota</taxon>
        <taxon>Viridiplantae</taxon>
        <taxon>Streptophyta</taxon>
        <taxon>Embryophyta</taxon>
        <taxon>Tracheophyta</taxon>
        <taxon>Spermatophyta</taxon>
        <taxon>Magnoliopsida</taxon>
        <taxon>eudicotyledons</taxon>
        <taxon>Gunneridae</taxon>
        <taxon>Pentapetalae</taxon>
        <taxon>rosids</taxon>
        <taxon>fabids</taxon>
        <taxon>Malpighiales</taxon>
        <taxon>Salicaceae</taxon>
        <taxon>Saliceae</taxon>
        <taxon>Populus</taxon>
    </lineage>
</organism>
<dbReference type="AlphaFoldDB" id="A0A4V6XWH9"/>
<evidence type="ECO:0000313" key="2">
    <source>
        <dbReference type="EMBL" id="TKR90865.1"/>
    </source>
</evidence>
<protein>
    <submittedName>
        <fullName evidence="2">Uncharacterized protein</fullName>
    </submittedName>
</protein>
<dbReference type="EMBL" id="RCHU01000838">
    <property type="protein sequence ID" value="TKR90865.1"/>
    <property type="molecule type" value="Genomic_DNA"/>
</dbReference>
<evidence type="ECO:0000256" key="1">
    <source>
        <dbReference type="SAM" id="MobiDB-lite"/>
    </source>
</evidence>
<feature type="region of interest" description="Disordered" evidence="1">
    <location>
        <begin position="71"/>
        <end position="123"/>
    </location>
</feature>
<sequence>MLPITLSNVIMRYTPPTSDPFIGLAKVPPHLSAASNPILPFFYDPPFHKSSRPHKLPESPLPTFTIPTQALQASDATLSQESHPNLQPETPPSVPQVEGEQSVEEEAHSQENFEFSGNLPQGHFESIATTGNLRVHSAAATGNLGDHLEEHFESAAATGNSQTEPESAAEVG</sequence>
<proteinExistence type="predicted"/>
<feature type="region of interest" description="Disordered" evidence="1">
    <location>
        <begin position="141"/>
        <end position="172"/>
    </location>
</feature>
<accession>A0A4V6XWH9</accession>
<gene>
    <name evidence="2" type="ORF">D5086_0000229510</name>
</gene>
<reference evidence="2" key="1">
    <citation type="submission" date="2018-10" db="EMBL/GenBank/DDBJ databases">
        <title>Population genomic analysis revealed the cold adaptation of white poplar.</title>
        <authorList>
            <person name="Liu Y.-J."/>
        </authorList>
    </citation>
    <scope>NUCLEOTIDE SEQUENCE [LARGE SCALE GENOMIC DNA]</scope>
    <source>
        <strain evidence="2">PAL-ZL1</strain>
    </source>
</reference>
<name>A0A4V6XWH9_POPAL</name>
<comment type="caution">
    <text evidence="2">The sequence shown here is derived from an EMBL/GenBank/DDBJ whole genome shotgun (WGS) entry which is preliminary data.</text>
</comment>